<dbReference type="GO" id="GO:0016020">
    <property type="term" value="C:membrane"/>
    <property type="evidence" value="ECO:0007669"/>
    <property type="project" value="UniProtKB-SubCell"/>
</dbReference>
<name>A0A1Y3ZT81_9BACT</name>
<dbReference type="InterPro" id="IPR022764">
    <property type="entry name" value="Peptidase_S54_rhomboid_dom"/>
</dbReference>
<dbReference type="InterPro" id="IPR050925">
    <property type="entry name" value="Rhomboid_protease_S54"/>
</dbReference>
<evidence type="ECO:0000256" key="7">
    <source>
        <dbReference type="SAM" id="Phobius"/>
    </source>
</evidence>
<keyword evidence="6 7" id="KW-0472">Membrane</keyword>
<feature type="domain" description="DUF6576" evidence="9">
    <location>
        <begin position="275"/>
        <end position="312"/>
    </location>
</feature>
<dbReference type="Gene3D" id="1.20.1540.10">
    <property type="entry name" value="Rhomboid-like"/>
    <property type="match status" value="1"/>
</dbReference>
<dbReference type="Pfam" id="PF20216">
    <property type="entry name" value="DUF6576"/>
    <property type="match status" value="1"/>
</dbReference>
<dbReference type="EMBL" id="QRYC01000013">
    <property type="protein sequence ID" value="RGU55951.1"/>
    <property type="molecule type" value="Genomic_DNA"/>
</dbReference>
<reference evidence="10 11" key="1">
    <citation type="submission" date="2018-08" db="EMBL/GenBank/DDBJ databases">
        <title>A genome reference for cultivated species of the human gut microbiota.</title>
        <authorList>
            <person name="Zou Y."/>
            <person name="Xue W."/>
            <person name="Luo G."/>
        </authorList>
    </citation>
    <scope>NUCLEOTIDE SEQUENCE [LARGE SCALE GENOMIC DNA]</scope>
    <source>
        <strain evidence="10 11">AF16-14</strain>
    </source>
</reference>
<evidence type="ECO:0000256" key="1">
    <source>
        <dbReference type="ARBA" id="ARBA00004141"/>
    </source>
</evidence>
<dbReference type="GO" id="GO:0004252">
    <property type="term" value="F:serine-type endopeptidase activity"/>
    <property type="evidence" value="ECO:0007669"/>
    <property type="project" value="InterPro"/>
</dbReference>
<feature type="transmembrane region" description="Helical" evidence="7">
    <location>
        <begin position="92"/>
        <end position="113"/>
    </location>
</feature>
<dbReference type="Pfam" id="PF01694">
    <property type="entry name" value="Rhomboid"/>
    <property type="match status" value="1"/>
</dbReference>
<evidence type="ECO:0000259" key="8">
    <source>
        <dbReference type="Pfam" id="PF01694"/>
    </source>
</evidence>
<comment type="similarity">
    <text evidence="2">Belongs to the peptidase S54 family.</text>
</comment>
<dbReference type="InterPro" id="IPR035952">
    <property type="entry name" value="Rhomboid-like_sf"/>
</dbReference>
<dbReference type="PANTHER" id="PTHR43731">
    <property type="entry name" value="RHOMBOID PROTEASE"/>
    <property type="match status" value="1"/>
</dbReference>
<keyword evidence="4" id="KW-0378">Hydrolase</keyword>
<comment type="subcellular location">
    <subcellularLocation>
        <location evidence="1">Membrane</location>
        <topology evidence="1">Multi-pass membrane protein</topology>
    </subcellularLocation>
</comment>
<feature type="domain" description="Peptidase S54 rhomboid" evidence="8">
    <location>
        <begin position="78"/>
        <end position="235"/>
    </location>
</feature>
<proteinExistence type="inferred from homology"/>
<evidence type="ECO:0000256" key="2">
    <source>
        <dbReference type="ARBA" id="ARBA00009045"/>
    </source>
</evidence>
<evidence type="ECO:0000259" key="9">
    <source>
        <dbReference type="Pfam" id="PF20216"/>
    </source>
</evidence>
<keyword evidence="10" id="KW-0645">Protease</keyword>
<dbReference type="SUPFAM" id="SSF144091">
    <property type="entry name" value="Rhomboid-like"/>
    <property type="match status" value="1"/>
</dbReference>
<evidence type="ECO:0000313" key="11">
    <source>
        <dbReference type="Proteomes" id="UP000284243"/>
    </source>
</evidence>
<feature type="transmembrane region" description="Helical" evidence="7">
    <location>
        <begin position="160"/>
        <end position="180"/>
    </location>
</feature>
<dbReference type="PANTHER" id="PTHR43731:SF14">
    <property type="entry name" value="PRESENILIN-ASSOCIATED RHOMBOID-LIKE PROTEIN, MITOCHONDRIAL"/>
    <property type="match status" value="1"/>
</dbReference>
<comment type="caution">
    <text evidence="10">The sequence shown here is derived from an EMBL/GenBank/DDBJ whole genome shotgun (WGS) entry which is preliminary data.</text>
</comment>
<evidence type="ECO:0000256" key="6">
    <source>
        <dbReference type="ARBA" id="ARBA00023136"/>
    </source>
</evidence>
<feature type="transmembrane region" description="Helical" evidence="7">
    <location>
        <begin position="187"/>
        <end position="210"/>
    </location>
</feature>
<feature type="transmembrane region" description="Helical" evidence="7">
    <location>
        <begin position="120"/>
        <end position="140"/>
    </location>
</feature>
<dbReference type="Proteomes" id="UP000284243">
    <property type="component" value="Unassembled WGS sequence"/>
</dbReference>
<protein>
    <submittedName>
        <fullName evidence="10">Rhomboid family intramembrane serine protease</fullName>
    </submittedName>
</protein>
<feature type="transmembrane region" description="Helical" evidence="7">
    <location>
        <begin position="216"/>
        <end position="235"/>
    </location>
</feature>
<keyword evidence="3 7" id="KW-0812">Transmembrane</keyword>
<dbReference type="GO" id="GO:0006508">
    <property type="term" value="P:proteolysis"/>
    <property type="evidence" value="ECO:0007669"/>
    <property type="project" value="UniProtKB-KW"/>
</dbReference>
<evidence type="ECO:0000256" key="3">
    <source>
        <dbReference type="ARBA" id="ARBA00022692"/>
    </source>
</evidence>
<keyword evidence="5 7" id="KW-1133">Transmembrane helix</keyword>
<accession>A0A1Y3ZT81</accession>
<sequence length="317" mass="36624">MYYNNYGGNFSEGIREGIKNSFRKGSSLTRLIYINCGIFLALKLIYIMMLLLGKGEEFYPTLLEWIGVPADPEYLLSRPWTIFTYMFTQFDFLHLLFNMLWLYWFGSFFLNYFTERKLTGVYLLGGLFGGLLYIAAYNIFPYFSEPQISPFPHPALRLTSWAIGSSASVMAIVFAVCTYLPQHKVYIFLLGPVKLVYLALFTALIDIMSISSGNAGGHIAHLGGALFGWFFIVGVRRNRDFASGIVNFFEGIGRLFQRKKKMRVRYKKHVSEMNDREYNAHKKNEQERINEILDKISRSGYESLTREEKAILFKAKN</sequence>
<evidence type="ECO:0000256" key="4">
    <source>
        <dbReference type="ARBA" id="ARBA00022801"/>
    </source>
</evidence>
<dbReference type="AlphaFoldDB" id="A0A1Y3ZT81"/>
<dbReference type="InterPro" id="IPR046483">
    <property type="entry name" value="DUF6576"/>
</dbReference>
<organism evidence="10 11">
    <name type="scientific">Odoribacter splanchnicus</name>
    <dbReference type="NCBI Taxonomy" id="28118"/>
    <lineage>
        <taxon>Bacteria</taxon>
        <taxon>Pseudomonadati</taxon>
        <taxon>Bacteroidota</taxon>
        <taxon>Bacteroidia</taxon>
        <taxon>Bacteroidales</taxon>
        <taxon>Odoribacteraceae</taxon>
        <taxon>Odoribacter</taxon>
    </lineage>
</organism>
<feature type="transmembrane region" description="Helical" evidence="7">
    <location>
        <begin position="31"/>
        <end position="52"/>
    </location>
</feature>
<evidence type="ECO:0000313" key="10">
    <source>
        <dbReference type="EMBL" id="RGU55951.1"/>
    </source>
</evidence>
<dbReference type="RefSeq" id="WP_022160433.1">
    <property type="nucleotide sequence ID" value="NZ_JADMUD010000002.1"/>
</dbReference>
<gene>
    <name evidence="10" type="ORF">DWW57_10615</name>
</gene>
<evidence type="ECO:0000256" key="5">
    <source>
        <dbReference type="ARBA" id="ARBA00022989"/>
    </source>
</evidence>